<organism evidence="2">
    <name type="scientific">Bradyrhizobium diazoefficiens</name>
    <dbReference type="NCBI Taxonomy" id="1355477"/>
    <lineage>
        <taxon>Bacteria</taxon>
        <taxon>Pseudomonadati</taxon>
        <taxon>Pseudomonadota</taxon>
        <taxon>Alphaproteobacteria</taxon>
        <taxon>Hyphomicrobiales</taxon>
        <taxon>Nitrobacteraceae</taxon>
        <taxon>Bradyrhizobium</taxon>
    </lineage>
</organism>
<dbReference type="RefSeq" id="WP_183117491.1">
    <property type="nucleotide sequence ID" value="NZ_AP022638.1"/>
</dbReference>
<evidence type="ECO:0000313" key="2">
    <source>
        <dbReference type="EMBL" id="BCE56373.1"/>
    </source>
</evidence>
<reference evidence="2" key="1">
    <citation type="submission" date="2020-05" db="EMBL/GenBank/DDBJ databases">
        <title>Complete genome sequence of Bradyrhizobium diazoefficiens XF5 isolated from soybean nodule.</title>
        <authorList>
            <person name="Noda R."/>
            <person name="Kakizaki K."/>
            <person name="Minamisawa K."/>
        </authorList>
    </citation>
    <scope>NUCLEOTIDE SEQUENCE</scope>
    <source>
        <strain evidence="2">XF5</strain>
    </source>
</reference>
<sequence length="173" mass="19115">MILEPGTFRVSDYRKAIPTLVKLKCLLVAIAKGTIPHQKPHTFEPAVDAEHLRFDHRPPLEARPYDTAAGDFIPPQNDPAHLEALTDEQHDFRTFGRRPGAEITATTRGSDIGEAARIRNIKDSTAQHHAIMAAKAGLANNDMTAVLEGLAPAAKRQWPKRPFDTKGKRKFGP</sequence>
<dbReference type="EMBL" id="AP023095">
    <property type="protein sequence ID" value="BCE56373.1"/>
    <property type="molecule type" value="Genomic_DNA"/>
</dbReference>
<name>A0A809ZZN8_9BRAD</name>
<dbReference type="AlphaFoldDB" id="A0A809ZZN8"/>
<protein>
    <submittedName>
        <fullName evidence="2">Uncharacterized protein</fullName>
    </submittedName>
</protein>
<accession>A0A809ZZN8</accession>
<proteinExistence type="predicted"/>
<feature type="region of interest" description="Disordered" evidence="1">
    <location>
        <begin position="154"/>
        <end position="173"/>
    </location>
</feature>
<gene>
    <name evidence="2" type="ORF">XF5B_38850</name>
</gene>
<evidence type="ECO:0000256" key="1">
    <source>
        <dbReference type="SAM" id="MobiDB-lite"/>
    </source>
</evidence>